<dbReference type="GO" id="GO:0004408">
    <property type="term" value="F:holocytochrome-c synthase activity"/>
    <property type="evidence" value="ECO:0007669"/>
    <property type="project" value="UniProtKB-EC"/>
</dbReference>
<evidence type="ECO:0000256" key="9">
    <source>
        <dbReference type="ARBA" id="ARBA00023239"/>
    </source>
</evidence>
<sequence>MRPPSASAGGDGASRSESVNPLNMMPALSQQPTADQRVVLPVERTVSSIPRPAQSPLTDPAARAAHDAPAYSGQQTTSFWEYPSPQQFYNALRRKGWETPEDKIEVMVAIHNFLNEACWDEIQRWERKYHCDCKEPIQLVKFQGRPHQLTPKARLLRWFGGATPFDRHDWTIDRCGKQVRYVMDYYSNDDDDDDDAMPQRAPPRFNVDVRPALDSPGAAFDRLREGLSDAWAWAFSQ</sequence>
<accession>A0A4P9WZF8</accession>
<evidence type="ECO:0000256" key="5">
    <source>
        <dbReference type="ARBA" id="ARBA00022792"/>
    </source>
</evidence>
<dbReference type="PANTHER" id="PTHR12743">
    <property type="entry name" value="CYTOCHROME C1 HEME LYASE"/>
    <property type="match status" value="1"/>
</dbReference>
<reference evidence="13" key="1">
    <citation type="journal article" date="2018" name="Nat. Microbiol.">
        <title>Leveraging single-cell genomics to expand the fungal tree of life.</title>
        <authorList>
            <person name="Ahrendt S.R."/>
            <person name="Quandt C.A."/>
            <person name="Ciobanu D."/>
            <person name="Clum A."/>
            <person name="Salamov A."/>
            <person name="Andreopoulos B."/>
            <person name="Cheng J.F."/>
            <person name="Woyke T."/>
            <person name="Pelin A."/>
            <person name="Henrissat B."/>
            <person name="Reynolds N.K."/>
            <person name="Benny G.L."/>
            <person name="Smith M.E."/>
            <person name="James T.Y."/>
            <person name="Grigoriev I.V."/>
        </authorList>
    </citation>
    <scope>NUCLEOTIDE SEQUENCE [LARGE SCALE GENOMIC DNA]</scope>
    <source>
        <strain evidence="13">ATCC 52028</strain>
    </source>
</reference>
<keyword evidence="6 10" id="KW-0408">Iron</keyword>
<evidence type="ECO:0000256" key="7">
    <source>
        <dbReference type="ARBA" id="ARBA00023128"/>
    </source>
</evidence>
<dbReference type="PROSITE" id="PS00822">
    <property type="entry name" value="CYTO_HEME_LYASE_2"/>
    <property type="match status" value="1"/>
</dbReference>
<evidence type="ECO:0000256" key="10">
    <source>
        <dbReference type="RuleBase" id="RU363130"/>
    </source>
</evidence>
<evidence type="ECO:0000256" key="4">
    <source>
        <dbReference type="ARBA" id="ARBA00022723"/>
    </source>
</evidence>
<evidence type="ECO:0000256" key="11">
    <source>
        <dbReference type="SAM" id="MobiDB-lite"/>
    </source>
</evidence>
<dbReference type="GO" id="GO:0046872">
    <property type="term" value="F:metal ion binding"/>
    <property type="evidence" value="ECO:0007669"/>
    <property type="project" value="UniProtKB-KW"/>
</dbReference>
<comment type="similarity">
    <text evidence="2 10">Belongs to the cytochrome c-type heme lyase family.</text>
</comment>
<keyword evidence="8 10" id="KW-0472">Membrane</keyword>
<evidence type="ECO:0000256" key="8">
    <source>
        <dbReference type="ARBA" id="ARBA00023136"/>
    </source>
</evidence>
<proteinExistence type="inferred from homology"/>
<keyword evidence="13" id="KW-1185">Reference proteome</keyword>
<dbReference type="STRING" id="1555241.A0A4P9WZF8"/>
<comment type="catalytic activity">
    <reaction evidence="10">
        <text>holo-[cytochrome c] = apo-[cytochrome c] + heme b</text>
        <dbReference type="Rhea" id="RHEA:22648"/>
        <dbReference type="Rhea" id="RHEA-COMP:10725"/>
        <dbReference type="Rhea" id="RHEA-COMP:10726"/>
        <dbReference type="ChEBI" id="CHEBI:29950"/>
        <dbReference type="ChEBI" id="CHEBI:60344"/>
        <dbReference type="ChEBI" id="CHEBI:83739"/>
        <dbReference type="EC" id="4.4.1.17"/>
    </reaction>
</comment>
<comment type="subcellular location">
    <subcellularLocation>
        <location evidence="1 10">Mitochondrion inner membrane</location>
    </subcellularLocation>
</comment>
<name>A0A4P9WZF8_9FUNG</name>
<dbReference type="AlphaFoldDB" id="A0A4P9WZF8"/>
<evidence type="ECO:0000256" key="6">
    <source>
        <dbReference type="ARBA" id="ARBA00023004"/>
    </source>
</evidence>
<dbReference type="EC" id="4.4.1.17" evidence="10"/>
<evidence type="ECO:0000256" key="3">
    <source>
        <dbReference type="ARBA" id="ARBA00022617"/>
    </source>
</evidence>
<evidence type="ECO:0000256" key="2">
    <source>
        <dbReference type="ARBA" id="ARBA00007255"/>
    </source>
</evidence>
<organism evidence="12 13">
    <name type="scientific">Caulochytrium protostelioides</name>
    <dbReference type="NCBI Taxonomy" id="1555241"/>
    <lineage>
        <taxon>Eukaryota</taxon>
        <taxon>Fungi</taxon>
        <taxon>Fungi incertae sedis</taxon>
        <taxon>Chytridiomycota</taxon>
        <taxon>Chytridiomycota incertae sedis</taxon>
        <taxon>Chytridiomycetes</taxon>
        <taxon>Caulochytriales</taxon>
        <taxon>Caulochytriaceae</taxon>
        <taxon>Caulochytrium</taxon>
    </lineage>
</organism>
<protein>
    <recommendedName>
        <fullName evidence="10">Holocytochrome c-type synthase</fullName>
        <ecNumber evidence="10">4.4.1.17</ecNumber>
    </recommendedName>
</protein>
<gene>
    <name evidence="12" type="ORF">CXG81DRAFT_15326</name>
</gene>
<feature type="region of interest" description="Disordered" evidence="11">
    <location>
        <begin position="1"/>
        <end position="70"/>
    </location>
</feature>
<feature type="compositionally biased region" description="Low complexity" evidence="11">
    <location>
        <begin position="1"/>
        <end position="18"/>
    </location>
</feature>
<dbReference type="PANTHER" id="PTHR12743:SF3">
    <property type="entry name" value="HOLOCYTOCHROME-C SYNTHASE"/>
    <property type="match status" value="1"/>
</dbReference>
<comment type="function">
    <text evidence="10">Lyase that catalyzes the covalent linking of the heme group to the cytochrome C apoprotein to produce the mature functional cytochrome.</text>
</comment>
<keyword evidence="9 10" id="KW-0456">Lyase</keyword>
<dbReference type="Pfam" id="PF01265">
    <property type="entry name" value="Cyto_heme_lyase"/>
    <property type="match status" value="1"/>
</dbReference>
<evidence type="ECO:0000313" key="12">
    <source>
        <dbReference type="EMBL" id="RKO98894.1"/>
    </source>
</evidence>
<evidence type="ECO:0000313" key="13">
    <source>
        <dbReference type="Proteomes" id="UP000274922"/>
    </source>
</evidence>
<feature type="compositionally biased region" description="Low complexity" evidence="11">
    <location>
        <begin position="59"/>
        <end position="70"/>
    </location>
</feature>
<keyword evidence="4 10" id="KW-0479">Metal-binding</keyword>
<dbReference type="OrthoDB" id="4243at2759"/>
<dbReference type="EMBL" id="ML014347">
    <property type="protein sequence ID" value="RKO98894.1"/>
    <property type="molecule type" value="Genomic_DNA"/>
</dbReference>
<keyword evidence="3 10" id="KW-0349">Heme</keyword>
<evidence type="ECO:0000256" key="1">
    <source>
        <dbReference type="ARBA" id="ARBA00004273"/>
    </source>
</evidence>
<dbReference type="Proteomes" id="UP000274922">
    <property type="component" value="Unassembled WGS sequence"/>
</dbReference>
<keyword evidence="7 10" id="KW-0496">Mitochondrion</keyword>
<dbReference type="GO" id="GO:0005743">
    <property type="term" value="C:mitochondrial inner membrane"/>
    <property type="evidence" value="ECO:0007669"/>
    <property type="project" value="UniProtKB-SubCell"/>
</dbReference>
<dbReference type="InterPro" id="IPR000511">
    <property type="entry name" value="Holocyt_c/c1_synthase"/>
</dbReference>
<keyword evidence="5 10" id="KW-0999">Mitochondrion inner membrane</keyword>